<dbReference type="Gramene" id="KOM49401">
    <property type="protein sequence ID" value="KOM49401"/>
    <property type="gene ID" value="LR48_Vigan08g022800"/>
</dbReference>
<evidence type="ECO:0000256" key="1">
    <source>
        <dbReference type="SAM" id="MobiDB-lite"/>
    </source>
</evidence>
<dbReference type="AlphaFoldDB" id="A0A0L9V353"/>
<protein>
    <submittedName>
        <fullName evidence="2">Uncharacterized protein</fullName>
    </submittedName>
</protein>
<feature type="compositionally biased region" description="Low complexity" evidence="1">
    <location>
        <begin position="107"/>
        <end position="117"/>
    </location>
</feature>
<feature type="compositionally biased region" description="Basic residues" evidence="1">
    <location>
        <begin position="8"/>
        <end position="22"/>
    </location>
</feature>
<feature type="region of interest" description="Disordered" evidence="1">
    <location>
        <begin position="229"/>
        <end position="274"/>
    </location>
</feature>
<feature type="compositionally biased region" description="Pro residues" evidence="1">
    <location>
        <begin position="47"/>
        <end position="106"/>
    </location>
</feature>
<gene>
    <name evidence="2" type="ORF">LR48_Vigan08g022800</name>
</gene>
<reference evidence="3" key="1">
    <citation type="journal article" date="2015" name="Proc. Natl. Acad. Sci. U.S.A.">
        <title>Genome sequencing of adzuki bean (Vigna angularis) provides insight into high starch and low fat accumulation and domestication.</title>
        <authorList>
            <person name="Yang K."/>
            <person name="Tian Z."/>
            <person name="Chen C."/>
            <person name="Luo L."/>
            <person name="Zhao B."/>
            <person name="Wang Z."/>
            <person name="Yu L."/>
            <person name="Li Y."/>
            <person name="Sun Y."/>
            <person name="Li W."/>
            <person name="Chen Y."/>
            <person name="Li Y."/>
            <person name="Zhang Y."/>
            <person name="Ai D."/>
            <person name="Zhao J."/>
            <person name="Shang C."/>
            <person name="Ma Y."/>
            <person name="Wu B."/>
            <person name="Wang M."/>
            <person name="Gao L."/>
            <person name="Sun D."/>
            <person name="Zhang P."/>
            <person name="Guo F."/>
            <person name="Wang W."/>
            <person name="Li Y."/>
            <person name="Wang J."/>
            <person name="Varshney R.K."/>
            <person name="Wang J."/>
            <person name="Ling H.Q."/>
            <person name="Wan P."/>
        </authorList>
    </citation>
    <scope>NUCLEOTIDE SEQUENCE</scope>
    <source>
        <strain evidence="3">cv. Jingnong 6</strain>
    </source>
</reference>
<evidence type="ECO:0000313" key="3">
    <source>
        <dbReference type="Proteomes" id="UP000053144"/>
    </source>
</evidence>
<feature type="compositionally biased region" description="Pro residues" evidence="1">
    <location>
        <begin position="236"/>
        <end position="248"/>
    </location>
</feature>
<evidence type="ECO:0000313" key="2">
    <source>
        <dbReference type="EMBL" id="KOM49401.1"/>
    </source>
</evidence>
<feature type="compositionally biased region" description="Low complexity" evidence="1">
    <location>
        <begin position="249"/>
        <end position="274"/>
    </location>
</feature>
<accession>A0A0L9V353</accession>
<organism evidence="2 3">
    <name type="scientific">Phaseolus angularis</name>
    <name type="common">Azuki bean</name>
    <name type="synonym">Vigna angularis</name>
    <dbReference type="NCBI Taxonomy" id="3914"/>
    <lineage>
        <taxon>Eukaryota</taxon>
        <taxon>Viridiplantae</taxon>
        <taxon>Streptophyta</taxon>
        <taxon>Embryophyta</taxon>
        <taxon>Tracheophyta</taxon>
        <taxon>Spermatophyta</taxon>
        <taxon>Magnoliopsida</taxon>
        <taxon>eudicotyledons</taxon>
        <taxon>Gunneridae</taxon>
        <taxon>Pentapetalae</taxon>
        <taxon>rosids</taxon>
        <taxon>fabids</taxon>
        <taxon>Fabales</taxon>
        <taxon>Fabaceae</taxon>
        <taxon>Papilionoideae</taxon>
        <taxon>50 kb inversion clade</taxon>
        <taxon>NPAAA clade</taxon>
        <taxon>indigoferoid/millettioid clade</taxon>
        <taxon>Phaseoleae</taxon>
        <taxon>Vigna</taxon>
    </lineage>
</organism>
<dbReference type="EMBL" id="CM003378">
    <property type="protein sequence ID" value="KOM49401.1"/>
    <property type="molecule type" value="Genomic_DNA"/>
</dbReference>
<feature type="region of interest" description="Disordered" evidence="1">
    <location>
        <begin position="1"/>
        <end position="172"/>
    </location>
</feature>
<sequence length="274" mass="29398">MTGEGSKRRDKGKRVARPKRSQRQAPKYVLRVLATLPTTAAPSPSFVGPPPTPVVHPPPTPAVDPPPTPAVDPPPTLAADPLPPLVIITPTPPPMIITHVPPPDPTSIPSSSYIPPSETATPFVHPDSAGDGDGVDLPLHDRPWIEPYGKGSEHGSAPTPDDASYEDDDIRRTQCWVDVVGGKKKGRVYDVRQLAANYTTSRGENYSDLRNEFTNFKSLVMRVLPDASDIHSTVPPTQPRPSPSPVIPQQPTSVQPTSVQPTPVQPTPVQSSIE</sequence>
<proteinExistence type="predicted"/>
<dbReference type="Proteomes" id="UP000053144">
    <property type="component" value="Chromosome 8"/>
</dbReference>
<name>A0A0L9V353_PHAAN</name>